<keyword evidence="13" id="KW-1185">Reference proteome</keyword>
<proteinExistence type="inferred from homology"/>
<reference evidence="14" key="1">
    <citation type="submission" date="2020-12" db="UniProtKB">
        <authorList>
            <consortium name="WormBaseParasite"/>
        </authorList>
    </citation>
    <scope>IDENTIFICATION</scope>
    <source>
        <strain evidence="14">MHco3</strain>
    </source>
</reference>
<dbReference type="PANTHER" id="PTHR43721">
    <property type="entry name" value="ELONGATION FACTOR TU-RELATED"/>
    <property type="match status" value="1"/>
</dbReference>
<dbReference type="InterPro" id="IPR050055">
    <property type="entry name" value="EF-Tu_GTPase"/>
</dbReference>
<dbReference type="Pfam" id="PF00009">
    <property type="entry name" value="GTP_EFTU"/>
    <property type="match status" value="1"/>
</dbReference>
<evidence type="ECO:0000256" key="9">
    <source>
        <dbReference type="ARBA" id="ARBA00022842"/>
    </source>
</evidence>
<dbReference type="OrthoDB" id="2067at2759"/>
<keyword evidence="6" id="KW-0547">Nucleotide-binding</keyword>
<dbReference type="Pfam" id="PF03144">
    <property type="entry name" value="GTP_EFTU_D2"/>
    <property type="match status" value="1"/>
</dbReference>
<evidence type="ECO:0000256" key="7">
    <source>
        <dbReference type="ARBA" id="ARBA00022768"/>
    </source>
</evidence>
<dbReference type="FunFam" id="2.40.30.10:FF:000085">
    <property type="entry name" value="Elongation factor Tu"/>
    <property type="match status" value="1"/>
</dbReference>
<dbReference type="FunFam" id="3.40.50.300:FF:000576">
    <property type="entry name" value="Elongation factor Tu"/>
    <property type="match status" value="1"/>
</dbReference>
<sequence>MGYVRPLALHISRCLSRLSSLHEYSLIGLRGKVVHQNAFEYHSIRFLSQRAPGPGVKKPNYNVGTIGHIDHGKTTLTAAITQVLSKQGLAKPVKFDEIDKAKEEKKRGITINIAHIGYESAARRYSHTDCPGHSDFIKNMICGTAQMDAAILVIAATDGVMAQTKEHLILARQIGLEHIIIYINKSDLVEEDVLDLVELEARELLSTHGFDGENAPVIRGSALNALEGADSSSIEELLSVLDALPEPQRNENETLVMPVASRVAITGRGTVVVGTIESGVLKKGDKLEIKGNGKEVLTTASDIQVFGQSVKEVRAGDHCGVLCRGVKADHVARGMWLGHVGAIQVTNHVKAEIYLLSEEENGRKVGIRSGFTDKLFCSTWDQVARFDLSQELLMPGENASATITLMRTMPFRKGISFTLRDGSHKQTIAKGMISELLPPVQVEKSNLKKAAVSSHAD</sequence>
<evidence type="ECO:0000256" key="11">
    <source>
        <dbReference type="ARBA" id="ARBA00023134"/>
    </source>
</evidence>
<evidence type="ECO:0000259" key="12">
    <source>
        <dbReference type="PROSITE" id="PS51722"/>
    </source>
</evidence>
<dbReference type="SUPFAM" id="SSF50465">
    <property type="entry name" value="EF-Tu/eEF-1alpha/eIF2-gamma C-terminal domain"/>
    <property type="match status" value="1"/>
</dbReference>
<keyword evidence="10" id="KW-0648">Protein biosynthesis</keyword>
<accession>A0A7I4XWB2</accession>
<evidence type="ECO:0000313" key="14">
    <source>
        <dbReference type="WBParaSite" id="HCON_00019820-00001"/>
    </source>
</evidence>
<dbReference type="InterPro" id="IPR004161">
    <property type="entry name" value="EFTu-like_2"/>
</dbReference>
<dbReference type="GO" id="GO:0003746">
    <property type="term" value="F:translation elongation factor activity"/>
    <property type="evidence" value="ECO:0007669"/>
    <property type="project" value="UniProtKB-KW"/>
</dbReference>
<dbReference type="GO" id="GO:0005525">
    <property type="term" value="F:GTP binding"/>
    <property type="evidence" value="ECO:0007669"/>
    <property type="project" value="UniProtKB-KW"/>
</dbReference>
<dbReference type="GO" id="GO:0005739">
    <property type="term" value="C:mitochondrion"/>
    <property type="evidence" value="ECO:0007669"/>
    <property type="project" value="TreeGrafter"/>
</dbReference>
<comment type="subunit">
    <text evidence="2">Monomer.</text>
</comment>
<evidence type="ECO:0000256" key="1">
    <source>
        <dbReference type="ARBA" id="ARBA00007249"/>
    </source>
</evidence>
<dbReference type="InterPro" id="IPR000795">
    <property type="entry name" value="T_Tr_GTP-bd_dom"/>
</dbReference>
<organism evidence="13 14">
    <name type="scientific">Haemonchus contortus</name>
    <name type="common">Barber pole worm</name>
    <dbReference type="NCBI Taxonomy" id="6289"/>
    <lineage>
        <taxon>Eukaryota</taxon>
        <taxon>Metazoa</taxon>
        <taxon>Ecdysozoa</taxon>
        <taxon>Nematoda</taxon>
        <taxon>Chromadorea</taxon>
        <taxon>Rhabditida</taxon>
        <taxon>Rhabditina</taxon>
        <taxon>Rhabditomorpha</taxon>
        <taxon>Strongyloidea</taxon>
        <taxon>Trichostrongylidae</taxon>
        <taxon>Haemonchus</taxon>
    </lineage>
</organism>
<name>A0A7I4XWB2_HAECO</name>
<dbReference type="GO" id="GO:0003924">
    <property type="term" value="F:GTPase activity"/>
    <property type="evidence" value="ECO:0007669"/>
    <property type="project" value="InterPro"/>
</dbReference>
<dbReference type="GO" id="GO:0070125">
    <property type="term" value="P:mitochondrial translational elongation"/>
    <property type="evidence" value="ECO:0007669"/>
    <property type="project" value="TreeGrafter"/>
</dbReference>
<dbReference type="Pfam" id="PF03143">
    <property type="entry name" value="GTP_EFTU_D3"/>
    <property type="match status" value="1"/>
</dbReference>
<dbReference type="InterPro" id="IPR004160">
    <property type="entry name" value="Transl_elong_EFTu/EF1A_C"/>
</dbReference>
<dbReference type="Gene3D" id="2.40.30.10">
    <property type="entry name" value="Translation factors"/>
    <property type="match status" value="2"/>
</dbReference>
<dbReference type="Gene3D" id="3.40.50.300">
    <property type="entry name" value="P-loop containing nucleotide triphosphate hydrolases"/>
    <property type="match status" value="1"/>
</dbReference>
<dbReference type="CDD" id="cd01884">
    <property type="entry name" value="EF_Tu"/>
    <property type="match status" value="1"/>
</dbReference>
<dbReference type="PRINTS" id="PR00315">
    <property type="entry name" value="ELONGATNFCT"/>
</dbReference>
<dbReference type="AlphaFoldDB" id="A0A7I4XWB2"/>
<comment type="similarity">
    <text evidence="1">Belongs to the TRAFAC class translation factor GTPase superfamily. Classic translation factor GTPase family. EF-Tu/EF-1A subfamily.</text>
</comment>
<dbReference type="SUPFAM" id="SSF52540">
    <property type="entry name" value="P-loop containing nucleoside triphosphate hydrolases"/>
    <property type="match status" value="1"/>
</dbReference>
<evidence type="ECO:0000256" key="10">
    <source>
        <dbReference type="ARBA" id="ARBA00022917"/>
    </source>
</evidence>
<dbReference type="InterPro" id="IPR031157">
    <property type="entry name" value="G_TR_CS"/>
</dbReference>
<keyword evidence="5" id="KW-0479">Metal-binding</keyword>
<keyword evidence="11" id="KW-0342">GTP-binding</keyword>
<evidence type="ECO:0000256" key="4">
    <source>
        <dbReference type="ARBA" id="ARBA00022490"/>
    </source>
</evidence>
<dbReference type="SUPFAM" id="SSF50447">
    <property type="entry name" value="Translation proteins"/>
    <property type="match status" value="1"/>
</dbReference>
<evidence type="ECO:0000256" key="5">
    <source>
        <dbReference type="ARBA" id="ARBA00022723"/>
    </source>
</evidence>
<keyword evidence="8" id="KW-0378">Hydrolase</keyword>
<dbReference type="WBParaSite" id="HCON_00019820-00001">
    <property type="protein sequence ID" value="HCON_00019820-00001"/>
    <property type="gene ID" value="HCON_00019820"/>
</dbReference>
<dbReference type="PROSITE" id="PS00301">
    <property type="entry name" value="G_TR_1"/>
    <property type="match status" value="1"/>
</dbReference>
<dbReference type="Proteomes" id="UP000025227">
    <property type="component" value="Unplaced"/>
</dbReference>
<dbReference type="PROSITE" id="PS51722">
    <property type="entry name" value="G_TR_2"/>
    <property type="match status" value="1"/>
</dbReference>
<dbReference type="InterPro" id="IPR009001">
    <property type="entry name" value="Transl_elong_EF1A/Init_IF2_C"/>
</dbReference>
<dbReference type="InterPro" id="IPR027417">
    <property type="entry name" value="P-loop_NTPase"/>
</dbReference>
<evidence type="ECO:0000256" key="2">
    <source>
        <dbReference type="ARBA" id="ARBA00011245"/>
    </source>
</evidence>
<dbReference type="InterPro" id="IPR009000">
    <property type="entry name" value="Transl_B-barrel_sf"/>
</dbReference>
<feature type="domain" description="Tr-type G" evidence="12">
    <location>
        <begin position="58"/>
        <end position="249"/>
    </location>
</feature>
<keyword evidence="4" id="KW-0963">Cytoplasm</keyword>
<dbReference type="OMA" id="PFDRIDR"/>
<dbReference type="EC" id="3.6.5.3" evidence="3"/>
<dbReference type="GO" id="GO:0046872">
    <property type="term" value="F:metal ion binding"/>
    <property type="evidence" value="ECO:0007669"/>
    <property type="project" value="UniProtKB-KW"/>
</dbReference>
<dbReference type="InterPro" id="IPR041709">
    <property type="entry name" value="EF-Tu_GTP-bd"/>
</dbReference>
<evidence type="ECO:0000256" key="6">
    <source>
        <dbReference type="ARBA" id="ARBA00022741"/>
    </source>
</evidence>
<evidence type="ECO:0000256" key="8">
    <source>
        <dbReference type="ARBA" id="ARBA00022801"/>
    </source>
</evidence>
<dbReference type="PANTHER" id="PTHR43721:SF2">
    <property type="entry name" value="ELONGATION FACTOR TU, MITOCHONDRIAL"/>
    <property type="match status" value="1"/>
</dbReference>
<evidence type="ECO:0000313" key="13">
    <source>
        <dbReference type="Proteomes" id="UP000025227"/>
    </source>
</evidence>
<keyword evidence="7" id="KW-0251">Elongation factor</keyword>
<keyword evidence="9" id="KW-0460">Magnesium</keyword>
<evidence type="ECO:0000256" key="3">
    <source>
        <dbReference type="ARBA" id="ARBA00011986"/>
    </source>
</evidence>
<protein>
    <recommendedName>
        <fullName evidence="3">protein-synthesizing GTPase</fullName>
        <ecNumber evidence="3">3.6.5.3</ecNumber>
    </recommendedName>
</protein>